<dbReference type="STRING" id="28092.WM40_22605"/>
<dbReference type="EMBL" id="LAQU01000039">
    <property type="protein sequence ID" value="KKB61534.1"/>
    <property type="molecule type" value="Genomic_DNA"/>
</dbReference>
<keyword evidence="2" id="KW-1185">Reference proteome</keyword>
<reference evidence="1 2" key="1">
    <citation type="submission" date="2015-03" db="EMBL/GenBank/DDBJ databases">
        <title>Draft Genome Sequence of Burkholderia andropogonis type strain ICMP2807, isolated from Sorghum bicolor.</title>
        <authorList>
            <person name="Lopes-Santos L."/>
            <person name="Castro D.B."/>
            <person name="Ottoboni L.M."/>
            <person name="Park D."/>
            <person name="Weirc B.S."/>
            <person name="Destefano S.A."/>
        </authorList>
    </citation>
    <scope>NUCLEOTIDE SEQUENCE [LARGE SCALE GENOMIC DNA]</scope>
    <source>
        <strain evidence="1 2">ICMP2807</strain>
    </source>
</reference>
<dbReference type="Proteomes" id="UP000033618">
    <property type="component" value="Unassembled WGS sequence"/>
</dbReference>
<proteinExistence type="predicted"/>
<dbReference type="AlphaFoldDB" id="A0A0F5JV90"/>
<evidence type="ECO:0000313" key="1">
    <source>
        <dbReference type="EMBL" id="KKB61534.1"/>
    </source>
</evidence>
<protein>
    <submittedName>
        <fullName evidence="1">Uncharacterized protein</fullName>
    </submittedName>
</protein>
<evidence type="ECO:0000313" key="2">
    <source>
        <dbReference type="Proteomes" id="UP000033618"/>
    </source>
</evidence>
<accession>A0A0F5JV90</accession>
<name>A0A0F5JV90_9BURK</name>
<gene>
    <name evidence="1" type="ORF">WM40_22605</name>
</gene>
<sequence length="79" mass="8902">MKIAQIFLFALWTFIFLFILGLALSLPLSLIAALRETHAKSVCMSNAYARVESAGFFWPKFYCVKRVDQTDVVVPVSSL</sequence>
<dbReference type="PATRIC" id="fig|28092.6.peg.5319"/>
<comment type="caution">
    <text evidence="1">The sequence shown here is derived from an EMBL/GenBank/DDBJ whole genome shotgun (WGS) entry which is preliminary data.</text>
</comment>
<organism evidence="1 2">
    <name type="scientific">Robbsia andropogonis</name>
    <dbReference type="NCBI Taxonomy" id="28092"/>
    <lineage>
        <taxon>Bacteria</taxon>
        <taxon>Pseudomonadati</taxon>
        <taxon>Pseudomonadota</taxon>
        <taxon>Betaproteobacteria</taxon>
        <taxon>Burkholderiales</taxon>
        <taxon>Burkholderiaceae</taxon>
        <taxon>Robbsia</taxon>
    </lineage>
</organism>